<accession>A0A4V6PW76</accession>
<sequence>MKKLPYLLLLISLSVQSQNILFVGNSLTYTNDMPKMLEQIGKQNDLKIKTTSLCYPNYAIIDHINEGKLQKLLQKKQFDYVIIQQGPSSQEEGKRMLVNDGATIKALCEQYNIQLGYFMVWPSKHYYNTFDKVIANHEFAAKQNNALLFPVGKIWKQYNEHESNTSSLYSSDNFHPSTAGSFLAALTIFHQLHPTKNIEQLPFKKYQKWVADKGSFDFLVQLVQKQ</sequence>
<comment type="caution">
    <text evidence="2">The sequence shown here is derived from an EMBL/GenBank/DDBJ whole genome shotgun (WGS) entry which is preliminary data.</text>
</comment>
<dbReference type="AlphaFoldDB" id="A0A4V6PW76"/>
<organism evidence="2 3">
    <name type="scientific">Tenacibaculum caenipelagi</name>
    <dbReference type="NCBI Taxonomy" id="1325435"/>
    <lineage>
        <taxon>Bacteria</taxon>
        <taxon>Pseudomonadati</taxon>
        <taxon>Bacteroidota</taxon>
        <taxon>Flavobacteriia</taxon>
        <taxon>Flavobacteriales</taxon>
        <taxon>Flavobacteriaceae</taxon>
        <taxon>Tenacibaculum</taxon>
    </lineage>
</organism>
<reference evidence="2 3" key="1">
    <citation type="submission" date="2019-03" db="EMBL/GenBank/DDBJ databases">
        <title>Genomic Encyclopedia of Type Strains, Phase III (KMG-III): the genomes of soil and plant-associated and newly described type strains.</title>
        <authorList>
            <person name="Whitman W."/>
        </authorList>
    </citation>
    <scope>NUCLEOTIDE SEQUENCE [LARGE SCALE GENOMIC DNA]</scope>
    <source>
        <strain evidence="2 3">CECT 8283</strain>
    </source>
</reference>
<feature type="chain" id="PRO_5020288809" description="Lysophospholipase L1-like esterase" evidence="1">
    <location>
        <begin position="18"/>
        <end position="226"/>
    </location>
</feature>
<keyword evidence="3" id="KW-1185">Reference proteome</keyword>
<evidence type="ECO:0000256" key="1">
    <source>
        <dbReference type="SAM" id="SignalP"/>
    </source>
</evidence>
<proteinExistence type="predicted"/>
<feature type="signal peptide" evidence="1">
    <location>
        <begin position="1"/>
        <end position="17"/>
    </location>
</feature>
<evidence type="ECO:0000313" key="3">
    <source>
        <dbReference type="Proteomes" id="UP000295390"/>
    </source>
</evidence>
<dbReference type="Proteomes" id="UP000295390">
    <property type="component" value="Unassembled WGS sequence"/>
</dbReference>
<evidence type="ECO:0000313" key="2">
    <source>
        <dbReference type="EMBL" id="TDQ23885.1"/>
    </source>
</evidence>
<protein>
    <recommendedName>
        <fullName evidence="4">Lysophospholipase L1-like esterase</fullName>
    </recommendedName>
</protein>
<name>A0A4V6PW76_9FLAO</name>
<gene>
    <name evidence="2" type="ORF">DFQ07_2417</name>
</gene>
<keyword evidence="1" id="KW-0732">Signal</keyword>
<dbReference type="EMBL" id="SNYH01000005">
    <property type="protein sequence ID" value="TDQ23885.1"/>
    <property type="molecule type" value="Genomic_DNA"/>
</dbReference>
<evidence type="ECO:0008006" key="4">
    <source>
        <dbReference type="Google" id="ProtNLM"/>
    </source>
</evidence>
<dbReference type="GO" id="GO:0016788">
    <property type="term" value="F:hydrolase activity, acting on ester bonds"/>
    <property type="evidence" value="ECO:0007669"/>
    <property type="project" value="UniProtKB-ARBA"/>
</dbReference>
<dbReference type="OrthoDB" id="7443339at2"/>
<dbReference type="SUPFAM" id="SSF52266">
    <property type="entry name" value="SGNH hydrolase"/>
    <property type="match status" value="1"/>
</dbReference>
<dbReference type="InterPro" id="IPR036514">
    <property type="entry name" value="SGNH_hydro_sf"/>
</dbReference>
<dbReference type="Gene3D" id="3.40.50.1110">
    <property type="entry name" value="SGNH hydrolase"/>
    <property type="match status" value="1"/>
</dbReference>